<organism evidence="2 3">
    <name type="scientific">Phyllosticta citrichinensis</name>
    <dbReference type="NCBI Taxonomy" id="1130410"/>
    <lineage>
        <taxon>Eukaryota</taxon>
        <taxon>Fungi</taxon>
        <taxon>Dikarya</taxon>
        <taxon>Ascomycota</taxon>
        <taxon>Pezizomycotina</taxon>
        <taxon>Dothideomycetes</taxon>
        <taxon>Dothideomycetes incertae sedis</taxon>
        <taxon>Botryosphaeriales</taxon>
        <taxon>Phyllostictaceae</taxon>
        <taxon>Phyllosticta</taxon>
    </lineage>
</organism>
<feature type="region of interest" description="Disordered" evidence="1">
    <location>
        <begin position="98"/>
        <end position="133"/>
    </location>
</feature>
<evidence type="ECO:0000256" key="1">
    <source>
        <dbReference type="SAM" id="MobiDB-lite"/>
    </source>
</evidence>
<dbReference type="EMBL" id="JBBWUH010000008">
    <property type="protein sequence ID" value="KAK8159249.1"/>
    <property type="molecule type" value="Genomic_DNA"/>
</dbReference>
<proteinExistence type="predicted"/>
<reference evidence="2 3" key="1">
    <citation type="journal article" date="2022" name="G3 (Bethesda)">
        <title>Enemy or ally: a genomic approach to elucidate the lifestyle of Phyllosticta citrichinaensis.</title>
        <authorList>
            <person name="Buijs V.A."/>
            <person name="Groenewald J.Z."/>
            <person name="Haridas S."/>
            <person name="LaButti K.M."/>
            <person name="Lipzen A."/>
            <person name="Martin F.M."/>
            <person name="Barry K."/>
            <person name="Grigoriev I.V."/>
            <person name="Crous P.W."/>
            <person name="Seidl M.F."/>
        </authorList>
    </citation>
    <scope>NUCLEOTIDE SEQUENCE [LARGE SCALE GENOMIC DNA]</scope>
    <source>
        <strain evidence="2 3">CBS 129764</strain>
    </source>
</reference>
<accession>A0ABR1XKH8</accession>
<gene>
    <name evidence="2" type="ORF">IWX90DRAFT_295039</name>
</gene>
<evidence type="ECO:0000313" key="2">
    <source>
        <dbReference type="EMBL" id="KAK8159249.1"/>
    </source>
</evidence>
<evidence type="ECO:0000313" key="3">
    <source>
        <dbReference type="Proteomes" id="UP001456524"/>
    </source>
</evidence>
<protein>
    <submittedName>
        <fullName evidence="2">Uncharacterized protein</fullName>
    </submittedName>
</protein>
<name>A0ABR1XKH8_9PEZI</name>
<feature type="compositionally biased region" description="Polar residues" evidence="1">
    <location>
        <begin position="98"/>
        <end position="108"/>
    </location>
</feature>
<comment type="caution">
    <text evidence="2">The sequence shown here is derived from an EMBL/GenBank/DDBJ whole genome shotgun (WGS) entry which is preliminary data.</text>
</comment>
<sequence length="266" mass="29791">MATRMLLVIRDGRLRDIGVSVCFSSRAGTSSSWLADELVDTDRAKRSRILLLDATQPGEDLFKSRDSVHPTETALMRASIVALAYLALWRPNHILTELTKTPSAPPSNQRRKSSQERVSRISPSHILPNPSTNTLANFLTTPSTINTPPSYISFTSNAPNSLPFSWPRKRRPQPRLLPLPWQSAANSASNIERGRWPVSTWWKRANVVCCEELDDWLTDFLLYTGQMNGPVEGLKGKFPARGFFLSYSHISKGTVALHSFGRVYVI</sequence>
<dbReference type="Proteomes" id="UP001456524">
    <property type="component" value="Unassembled WGS sequence"/>
</dbReference>
<keyword evidence="3" id="KW-1185">Reference proteome</keyword>